<name>A0AAV2ZAM4_9STRA</name>
<protein>
    <recommendedName>
        <fullName evidence="4">PiggyBac transposable element-derived protein 4 C-terminal zinc-ribbon domain-containing protein</fullName>
    </recommendedName>
</protein>
<organism evidence="2 3">
    <name type="scientific">Lagenidium giganteum</name>
    <dbReference type="NCBI Taxonomy" id="4803"/>
    <lineage>
        <taxon>Eukaryota</taxon>
        <taxon>Sar</taxon>
        <taxon>Stramenopiles</taxon>
        <taxon>Oomycota</taxon>
        <taxon>Peronosporomycetes</taxon>
        <taxon>Pythiales</taxon>
        <taxon>Pythiaceae</taxon>
    </lineage>
</organism>
<feature type="compositionally biased region" description="Polar residues" evidence="1">
    <location>
        <begin position="42"/>
        <end position="59"/>
    </location>
</feature>
<gene>
    <name evidence="2" type="ORF">N0F65_006173</name>
</gene>
<dbReference type="EMBL" id="DAKRPA010000033">
    <property type="protein sequence ID" value="DBA02298.1"/>
    <property type="molecule type" value="Genomic_DNA"/>
</dbReference>
<evidence type="ECO:0008006" key="4">
    <source>
        <dbReference type="Google" id="ProtNLM"/>
    </source>
</evidence>
<accession>A0AAV2ZAM4</accession>
<feature type="region of interest" description="Disordered" evidence="1">
    <location>
        <begin position="41"/>
        <end position="61"/>
    </location>
</feature>
<evidence type="ECO:0000256" key="1">
    <source>
        <dbReference type="SAM" id="MobiDB-lite"/>
    </source>
</evidence>
<dbReference type="AlphaFoldDB" id="A0AAV2ZAM4"/>
<keyword evidence="3" id="KW-1185">Reference proteome</keyword>
<dbReference type="Proteomes" id="UP001146120">
    <property type="component" value="Unassembled WGS sequence"/>
</dbReference>
<evidence type="ECO:0000313" key="2">
    <source>
        <dbReference type="EMBL" id="DBA02298.1"/>
    </source>
</evidence>
<comment type="caution">
    <text evidence="2">The sequence shown here is derived from an EMBL/GenBank/DDBJ whole genome shotgun (WGS) entry which is preliminary data.</text>
</comment>
<proteinExistence type="predicted"/>
<sequence length="137" mass="15375">MIDTIDVHDHLCQGSCTGKNVCLAQFWGFCRSAHISIDPQRLRNQSSDTKASSKRQQSIGGPRAYAKTMPFVATVSRQRGAQQARQRPCKVCKKRASFYCDDCSTPSKNVLYTLCVTGTQRECYKPHLEAGAYARYM</sequence>
<reference evidence="2" key="2">
    <citation type="journal article" date="2023" name="Microbiol Resour">
        <title>Decontamination and Annotation of the Draft Genome Sequence of the Oomycete Lagenidium giganteum ARSEF 373.</title>
        <authorList>
            <person name="Morgan W.R."/>
            <person name="Tartar A."/>
        </authorList>
    </citation>
    <scope>NUCLEOTIDE SEQUENCE</scope>
    <source>
        <strain evidence="2">ARSEF 373</strain>
    </source>
</reference>
<evidence type="ECO:0000313" key="3">
    <source>
        <dbReference type="Proteomes" id="UP001146120"/>
    </source>
</evidence>
<reference evidence="2" key="1">
    <citation type="submission" date="2022-11" db="EMBL/GenBank/DDBJ databases">
        <authorList>
            <person name="Morgan W.R."/>
            <person name="Tartar A."/>
        </authorList>
    </citation>
    <scope>NUCLEOTIDE SEQUENCE</scope>
    <source>
        <strain evidence="2">ARSEF 373</strain>
    </source>
</reference>